<gene>
    <name evidence="1" type="ORF">PCOR1329_LOCUS84249</name>
</gene>
<sequence>MGWPLQGELVVTAVTEAHGFYLRFAGAVLRWGDHRSWDIGLTRDAIYGTSYRVKRTTTPTPWAAQRRDAGGRAWGGAWHELTSALTPENGVQVGPDDTDQPRDSLRNKLCEAEPLRAVSAQSAALLVLQAVSQRDRRI</sequence>
<evidence type="ECO:0000313" key="2">
    <source>
        <dbReference type="Proteomes" id="UP001189429"/>
    </source>
</evidence>
<evidence type="ECO:0000313" key="1">
    <source>
        <dbReference type="EMBL" id="CAK0909958.1"/>
    </source>
</evidence>
<protein>
    <submittedName>
        <fullName evidence="1">Uncharacterized protein</fullName>
    </submittedName>
</protein>
<feature type="non-terminal residue" evidence="1">
    <location>
        <position position="1"/>
    </location>
</feature>
<keyword evidence="2" id="KW-1185">Reference proteome</keyword>
<accession>A0ABN9YGP5</accession>
<reference evidence="1" key="1">
    <citation type="submission" date="2023-10" db="EMBL/GenBank/DDBJ databases">
        <authorList>
            <person name="Chen Y."/>
            <person name="Shah S."/>
            <person name="Dougan E. K."/>
            <person name="Thang M."/>
            <person name="Chan C."/>
        </authorList>
    </citation>
    <scope>NUCLEOTIDE SEQUENCE [LARGE SCALE GENOMIC DNA]</scope>
</reference>
<organism evidence="1 2">
    <name type="scientific">Prorocentrum cordatum</name>
    <dbReference type="NCBI Taxonomy" id="2364126"/>
    <lineage>
        <taxon>Eukaryota</taxon>
        <taxon>Sar</taxon>
        <taxon>Alveolata</taxon>
        <taxon>Dinophyceae</taxon>
        <taxon>Prorocentrales</taxon>
        <taxon>Prorocentraceae</taxon>
        <taxon>Prorocentrum</taxon>
    </lineage>
</organism>
<dbReference type="EMBL" id="CAUYUJ010022295">
    <property type="protein sequence ID" value="CAK0909958.1"/>
    <property type="molecule type" value="Genomic_DNA"/>
</dbReference>
<feature type="non-terminal residue" evidence="1">
    <location>
        <position position="138"/>
    </location>
</feature>
<dbReference type="Proteomes" id="UP001189429">
    <property type="component" value="Unassembled WGS sequence"/>
</dbReference>
<proteinExistence type="predicted"/>
<comment type="caution">
    <text evidence="1">The sequence shown here is derived from an EMBL/GenBank/DDBJ whole genome shotgun (WGS) entry which is preliminary data.</text>
</comment>
<name>A0ABN9YGP5_9DINO</name>